<dbReference type="Pfam" id="PF04402">
    <property type="entry name" value="SIMPL"/>
    <property type="match status" value="1"/>
</dbReference>
<dbReference type="PANTHER" id="PTHR34387:SF1">
    <property type="entry name" value="PERIPLASMIC IMMUNOGENIC PROTEIN"/>
    <property type="match status" value="1"/>
</dbReference>
<dbReference type="AlphaFoldDB" id="A0A0M8MCH4"/>
<dbReference type="STRING" id="1202724.AM493_07620"/>
<dbReference type="Gene3D" id="3.30.70.2970">
    <property type="entry name" value="Protein of unknown function (DUF541), domain 2"/>
    <property type="match status" value="1"/>
</dbReference>
<gene>
    <name evidence="2" type="ORF">AM493_07620</name>
</gene>
<accession>A0A0M8MCH4</accession>
<sequence>MKKIFSMALLAATLSIYAQTSKPETASEHYIEVTGTAEMKVVPDIIYITITLKDKVVNRNNYPIAEQEQKLKALVNSLNIPIGNLSLSDASSDIILYKRKEKGVEEAKVYTLKVSTAAQASAVFKGLHDSNIKEAGITKTDHTQITELNKQIRINAIKAAKDKATYLLAAIGEEPGKPLKIVEEIPNSYLAGNAKPNIANYYIEPDTNNEFGDVSFSQITIKFSYFVKYAIK</sequence>
<keyword evidence="3" id="KW-1185">Reference proteome</keyword>
<dbReference type="EMBL" id="LIYD01000005">
    <property type="protein sequence ID" value="KOS05914.1"/>
    <property type="molecule type" value="Genomic_DNA"/>
</dbReference>
<dbReference type="InterPro" id="IPR052022">
    <property type="entry name" value="26kDa_periplasmic_antigen"/>
</dbReference>
<dbReference type="RefSeq" id="WP_054407267.1">
    <property type="nucleotide sequence ID" value="NZ_FOYA01000007.1"/>
</dbReference>
<proteinExistence type="predicted"/>
<dbReference type="OrthoDB" id="1242975at2"/>
<keyword evidence="1" id="KW-0732">Signal</keyword>
<evidence type="ECO:0000313" key="3">
    <source>
        <dbReference type="Proteomes" id="UP000037755"/>
    </source>
</evidence>
<reference evidence="2 3" key="1">
    <citation type="submission" date="2015-08" db="EMBL/GenBank/DDBJ databases">
        <title>Whole genome sequence of Flavobacterium akiainvivens IK-1T, from decaying Wikstroemia oahuensis, an endemic Hawaiian shrub.</title>
        <authorList>
            <person name="Wan X."/>
            <person name="Hou S."/>
            <person name="Saito J."/>
            <person name="Donachie S."/>
        </authorList>
    </citation>
    <scope>NUCLEOTIDE SEQUENCE [LARGE SCALE GENOMIC DNA]</scope>
    <source>
        <strain evidence="2 3">IK-1</strain>
    </source>
</reference>
<evidence type="ECO:0000256" key="1">
    <source>
        <dbReference type="SAM" id="SignalP"/>
    </source>
</evidence>
<organism evidence="2 3">
    <name type="scientific">Flavobacterium akiainvivens</name>
    <dbReference type="NCBI Taxonomy" id="1202724"/>
    <lineage>
        <taxon>Bacteria</taxon>
        <taxon>Pseudomonadati</taxon>
        <taxon>Bacteroidota</taxon>
        <taxon>Flavobacteriia</taxon>
        <taxon>Flavobacteriales</taxon>
        <taxon>Flavobacteriaceae</taxon>
        <taxon>Flavobacterium</taxon>
    </lineage>
</organism>
<dbReference type="Gene3D" id="3.30.110.170">
    <property type="entry name" value="Protein of unknown function (DUF541), domain 1"/>
    <property type="match status" value="1"/>
</dbReference>
<dbReference type="PATRIC" id="fig|1202724.3.peg.1582"/>
<dbReference type="PANTHER" id="PTHR34387">
    <property type="entry name" value="SLR1258 PROTEIN"/>
    <property type="match status" value="1"/>
</dbReference>
<comment type="caution">
    <text evidence="2">The sequence shown here is derived from an EMBL/GenBank/DDBJ whole genome shotgun (WGS) entry which is preliminary data.</text>
</comment>
<protein>
    <recommendedName>
        <fullName evidence="4">SIMPL domain-containing protein</fullName>
    </recommendedName>
</protein>
<dbReference type="GO" id="GO:0006974">
    <property type="term" value="P:DNA damage response"/>
    <property type="evidence" value="ECO:0007669"/>
    <property type="project" value="TreeGrafter"/>
</dbReference>
<evidence type="ECO:0000313" key="2">
    <source>
        <dbReference type="EMBL" id="KOS05914.1"/>
    </source>
</evidence>
<dbReference type="InterPro" id="IPR007497">
    <property type="entry name" value="SIMPL/DUF541"/>
</dbReference>
<feature type="signal peptide" evidence="1">
    <location>
        <begin position="1"/>
        <end position="18"/>
    </location>
</feature>
<dbReference type="Proteomes" id="UP000037755">
    <property type="component" value="Unassembled WGS sequence"/>
</dbReference>
<name>A0A0M8MCH4_9FLAO</name>
<feature type="chain" id="PRO_5005818229" description="SIMPL domain-containing protein" evidence="1">
    <location>
        <begin position="19"/>
        <end position="232"/>
    </location>
</feature>
<evidence type="ECO:0008006" key="4">
    <source>
        <dbReference type="Google" id="ProtNLM"/>
    </source>
</evidence>